<evidence type="ECO:0000256" key="2">
    <source>
        <dbReference type="ARBA" id="ARBA00022737"/>
    </source>
</evidence>
<dbReference type="EMBL" id="JTDY01001514">
    <property type="protein sequence ID" value="KOB73681.1"/>
    <property type="molecule type" value="Genomic_DNA"/>
</dbReference>
<sequence length="240" mass="28357">MNYTEVVPSCVLHWNYRGLTEFPIQQLRGEKSEVTDIYLKENLISQLPNDIGMLIHLESLYISGNDITELPKDISNLKCLKCLDVSGNRLKRIPNEIGGVKNLKFLILDENELSELPLRIAELRCLRYLSVCDNKLKWLPQRPVFNYHHCELRFWRNSNLRSLPYSLWYHMFRNQQTRSLNIATKTKRKDYFVPKDIIEDSLNVIPNFIKEDLVNGPVSRCENSLCRKPVFDHVYYEFTF</sequence>
<dbReference type="InterPro" id="IPR032675">
    <property type="entry name" value="LRR_dom_sf"/>
</dbReference>
<keyword evidence="2" id="KW-0677">Repeat</keyword>
<dbReference type="SUPFAM" id="SSF52058">
    <property type="entry name" value="L domain-like"/>
    <property type="match status" value="1"/>
</dbReference>
<dbReference type="AlphaFoldDB" id="A0A0L7LES9"/>
<dbReference type="Gene3D" id="3.80.10.10">
    <property type="entry name" value="Ribonuclease Inhibitor"/>
    <property type="match status" value="1"/>
</dbReference>
<accession>A0A0L7LES9</accession>
<dbReference type="PROSITE" id="PS51450">
    <property type="entry name" value="LRR"/>
    <property type="match status" value="1"/>
</dbReference>
<feature type="non-terminal residue" evidence="4">
    <location>
        <position position="240"/>
    </location>
</feature>
<feature type="domain" description="Disease resistance R13L4/SHOC-2-like LRR" evidence="3">
    <location>
        <begin position="39"/>
        <end position="103"/>
    </location>
</feature>
<evidence type="ECO:0000256" key="1">
    <source>
        <dbReference type="ARBA" id="ARBA00022614"/>
    </source>
</evidence>
<dbReference type="Proteomes" id="UP000037510">
    <property type="component" value="Unassembled WGS sequence"/>
</dbReference>
<dbReference type="PANTHER" id="PTHR48051:SF42">
    <property type="entry name" value="LEUCINE-RICH REPEAT-CONTAINING PROTEIN 18-LIKE"/>
    <property type="match status" value="1"/>
</dbReference>
<evidence type="ECO:0000259" key="3">
    <source>
        <dbReference type="Pfam" id="PF23598"/>
    </source>
</evidence>
<dbReference type="InterPro" id="IPR050216">
    <property type="entry name" value="LRR_domain-containing"/>
</dbReference>
<dbReference type="Pfam" id="PF23598">
    <property type="entry name" value="LRR_14"/>
    <property type="match status" value="1"/>
</dbReference>
<gene>
    <name evidence="4" type="ORF">OBRU01_10398</name>
</gene>
<keyword evidence="5" id="KW-1185">Reference proteome</keyword>
<dbReference type="InterPro" id="IPR055414">
    <property type="entry name" value="LRR_R13L4/SHOC2-like"/>
</dbReference>
<comment type="caution">
    <text evidence="4">The sequence shown here is derived from an EMBL/GenBank/DDBJ whole genome shotgun (WGS) entry which is preliminary data.</text>
</comment>
<protein>
    <submittedName>
        <fullName evidence="4">Leucine-rich repeat and death domain-containing protein</fullName>
    </submittedName>
</protein>
<keyword evidence="1" id="KW-0433">Leucine-rich repeat</keyword>
<evidence type="ECO:0000313" key="5">
    <source>
        <dbReference type="Proteomes" id="UP000037510"/>
    </source>
</evidence>
<dbReference type="PANTHER" id="PTHR48051">
    <property type="match status" value="1"/>
</dbReference>
<organism evidence="4 5">
    <name type="scientific">Operophtera brumata</name>
    <name type="common">Winter moth</name>
    <name type="synonym">Phalaena brumata</name>
    <dbReference type="NCBI Taxonomy" id="104452"/>
    <lineage>
        <taxon>Eukaryota</taxon>
        <taxon>Metazoa</taxon>
        <taxon>Ecdysozoa</taxon>
        <taxon>Arthropoda</taxon>
        <taxon>Hexapoda</taxon>
        <taxon>Insecta</taxon>
        <taxon>Pterygota</taxon>
        <taxon>Neoptera</taxon>
        <taxon>Endopterygota</taxon>
        <taxon>Lepidoptera</taxon>
        <taxon>Glossata</taxon>
        <taxon>Ditrysia</taxon>
        <taxon>Geometroidea</taxon>
        <taxon>Geometridae</taxon>
        <taxon>Larentiinae</taxon>
        <taxon>Operophtera</taxon>
    </lineage>
</organism>
<proteinExistence type="predicted"/>
<dbReference type="SMART" id="SM00369">
    <property type="entry name" value="LRR_TYP"/>
    <property type="match status" value="3"/>
</dbReference>
<reference evidence="4 5" key="1">
    <citation type="journal article" date="2015" name="Genome Biol. Evol.">
        <title>The genome of winter moth (Operophtera brumata) provides a genomic perspective on sexual dimorphism and phenology.</title>
        <authorList>
            <person name="Derks M.F."/>
            <person name="Smit S."/>
            <person name="Salis L."/>
            <person name="Schijlen E."/>
            <person name="Bossers A."/>
            <person name="Mateman C."/>
            <person name="Pijl A.S."/>
            <person name="de Ridder D."/>
            <person name="Groenen M.A."/>
            <person name="Visser M.E."/>
            <person name="Megens H.J."/>
        </authorList>
    </citation>
    <scope>NUCLEOTIDE SEQUENCE [LARGE SCALE GENOMIC DNA]</scope>
    <source>
        <strain evidence="4">WM2013NL</strain>
        <tissue evidence="4">Head and thorax</tissue>
    </source>
</reference>
<dbReference type="InterPro" id="IPR003591">
    <property type="entry name" value="Leu-rich_rpt_typical-subtyp"/>
</dbReference>
<evidence type="ECO:0000313" key="4">
    <source>
        <dbReference type="EMBL" id="KOB73681.1"/>
    </source>
</evidence>
<dbReference type="STRING" id="104452.A0A0L7LES9"/>
<dbReference type="GO" id="GO:0005737">
    <property type="term" value="C:cytoplasm"/>
    <property type="evidence" value="ECO:0007669"/>
    <property type="project" value="TreeGrafter"/>
</dbReference>
<name>A0A0L7LES9_OPEBR</name>
<dbReference type="InterPro" id="IPR001611">
    <property type="entry name" value="Leu-rich_rpt"/>
</dbReference>